<evidence type="ECO:0000256" key="1">
    <source>
        <dbReference type="ARBA" id="ARBA00004601"/>
    </source>
</evidence>
<dbReference type="AlphaFoldDB" id="A0A3N4KES3"/>
<dbReference type="GO" id="GO:0015031">
    <property type="term" value="P:protein transport"/>
    <property type="evidence" value="ECO:0007669"/>
    <property type="project" value="UniProtKB-KW"/>
</dbReference>
<evidence type="ECO:0000313" key="10">
    <source>
        <dbReference type="Proteomes" id="UP000277580"/>
    </source>
</evidence>
<keyword evidence="10" id="KW-1185">Reference proteome</keyword>
<evidence type="ECO:0000256" key="4">
    <source>
        <dbReference type="ARBA" id="ARBA00022927"/>
    </source>
</evidence>
<comment type="similarity">
    <text evidence="2">Belongs to the VPS52 family.</text>
</comment>
<evidence type="ECO:0000256" key="3">
    <source>
        <dbReference type="ARBA" id="ARBA00022448"/>
    </source>
</evidence>
<protein>
    <submittedName>
        <fullName evidence="9">Vps52-domain-containing protein</fullName>
    </submittedName>
</protein>
<evidence type="ECO:0000256" key="6">
    <source>
        <dbReference type="SAM" id="MobiDB-lite"/>
    </source>
</evidence>
<dbReference type="PANTHER" id="PTHR14190:SF7">
    <property type="entry name" value="VACUOLAR PROTEIN SORTING-ASSOCIATED PROTEIN 52 HOMOLOG"/>
    <property type="match status" value="1"/>
</dbReference>
<dbReference type="STRING" id="1392247.A0A3N4KES3"/>
<keyword evidence="4" id="KW-0653">Protein transport</keyword>
<dbReference type="OrthoDB" id="19482at2759"/>
<comment type="subcellular location">
    <subcellularLocation>
        <location evidence="1">Golgi apparatus</location>
        <location evidence="1">trans-Golgi network</location>
    </subcellularLocation>
</comment>
<feature type="domain" description="Vps52 coiled-coil" evidence="7">
    <location>
        <begin position="168"/>
        <end position="339"/>
    </location>
</feature>
<dbReference type="SMR" id="A0A3N4KES3"/>
<dbReference type="Proteomes" id="UP000277580">
    <property type="component" value="Unassembled WGS sequence"/>
</dbReference>
<evidence type="ECO:0000256" key="5">
    <source>
        <dbReference type="ARBA" id="ARBA00023034"/>
    </source>
</evidence>
<dbReference type="InterPro" id="IPR048361">
    <property type="entry name" value="Vps52_C"/>
</dbReference>
<keyword evidence="3" id="KW-0813">Transport</keyword>
<organism evidence="9 10">
    <name type="scientific">Morchella conica CCBAS932</name>
    <dbReference type="NCBI Taxonomy" id="1392247"/>
    <lineage>
        <taxon>Eukaryota</taxon>
        <taxon>Fungi</taxon>
        <taxon>Dikarya</taxon>
        <taxon>Ascomycota</taxon>
        <taxon>Pezizomycotina</taxon>
        <taxon>Pezizomycetes</taxon>
        <taxon>Pezizales</taxon>
        <taxon>Morchellaceae</taxon>
        <taxon>Morchella</taxon>
    </lineage>
</organism>
<feature type="domain" description="Vps52 C-terminal" evidence="8">
    <location>
        <begin position="356"/>
        <end position="680"/>
    </location>
</feature>
<dbReference type="Pfam" id="PF04129">
    <property type="entry name" value="Vps52_CC"/>
    <property type="match status" value="1"/>
</dbReference>
<keyword evidence="5" id="KW-0333">Golgi apparatus</keyword>
<feature type="compositionally biased region" description="Low complexity" evidence="6">
    <location>
        <begin position="9"/>
        <end position="67"/>
    </location>
</feature>
<dbReference type="PANTHER" id="PTHR14190">
    <property type="entry name" value="SUPPRESSOR OF ACTIN MUTATIONS 2/VACUOLAR PROTEIN SORTING 52"/>
    <property type="match status" value="1"/>
</dbReference>
<gene>
    <name evidence="9" type="ORF">P167DRAFT_538783</name>
</gene>
<dbReference type="GO" id="GO:0019905">
    <property type="term" value="F:syntaxin binding"/>
    <property type="evidence" value="ECO:0007669"/>
    <property type="project" value="TreeGrafter"/>
</dbReference>
<reference evidence="9 10" key="1">
    <citation type="journal article" date="2018" name="Nat. Ecol. Evol.">
        <title>Pezizomycetes genomes reveal the molecular basis of ectomycorrhizal truffle lifestyle.</title>
        <authorList>
            <person name="Murat C."/>
            <person name="Payen T."/>
            <person name="Noel B."/>
            <person name="Kuo A."/>
            <person name="Morin E."/>
            <person name="Chen J."/>
            <person name="Kohler A."/>
            <person name="Krizsan K."/>
            <person name="Balestrini R."/>
            <person name="Da Silva C."/>
            <person name="Montanini B."/>
            <person name="Hainaut M."/>
            <person name="Levati E."/>
            <person name="Barry K.W."/>
            <person name="Belfiori B."/>
            <person name="Cichocki N."/>
            <person name="Clum A."/>
            <person name="Dockter R.B."/>
            <person name="Fauchery L."/>
            <person name="Guy J."/>
            <person name="Iotti M."/>
            <person name="Le Tacon F."/>
            <person name="Lindquist E.A."/>
            <person name="Lipzen A."/>
            <person name="Malagnac F."/>
            <person name="Mello A."/>
            <person name="Molinier V."/>
            <person name="Miyauchi S."/>
            <person name="Poulain J."/>
            <person name="Riccioni C."/>
            <person name="Rubini A."/>
            <person name="Sitrit Y."/>
            <person name="Splivallo R."/>
            <person name="Traeger S."/>
            <person name="Wang M."/>
            <person name="Zifcakova L."/>
            <person name="Wipf D."/>
            <person name="Zambonelli A."/>
            <person name="Paolocci F."/>
            <person name="Nowrousian M."/>
            <person name="Ottonello S."/>
            <person name="Baldrian P."/>
            <person name="Spatafora J.W."/>
            <person name="Henrissat B."/>
            <person name="Nagy L.G."/>
            <person name="Aury J.M."/>
            <person name="Wincker P."/>
            <person name="Grigoriev I.V."/>
            <person name="Bonfante P."/>
            <person name="Martin F.M."/>
        </authorList>
    </citation>
    <scope>NUCLEOTIDE SEQUENCE [LARGE SCALE GENOMIC DNA]</scope>
    <source>
        <strain evidence="9 10">CCBAS932</strain>
    </source>
</reference>
<dbReference type="GO" id="GO:0000938">
    <property type="term" value="C:GARP complex"/>
    <property type="evidence" value="ECO:0007669"/>
    <property type="project" value="TreeGrafter"/>
</dbReference>
<dbReference type="GO" id="GO:0042147">
    <property type="term" value="P:retrograde transport, endosome to Golgi"/>
    <property type="evidence" value="ECO:0007669"/>
    <property type="project" value="TreeGrafter"/>
</dbReference>
<dbReference type="EMBL" id="ML119156">
    <property type="protein sequence ID" value="RPB08990.1"/>
    <property type="molecule type" value="Genomic_DNA"/>
</dbReference>
<dbReference type="FunCoup" id="A0A3N4KES3">
    <property type="interactions" value="875"/>
</dbReference>
<evidence type="ECO:0000259" key="7">
    <source>
        <dbReference type="Pfam" id="PF04129"/>
    </source>
</evidence>
<accession>A0A3N4KES3</accession>
<dbReference type="InParanoid" id="A0A3N4KES3"/>
<dbReference type="GO" id="GO:0032456">
    <property type="term" value="P:endocytic recycling"/>
    <property type="evidence" value="ECO:0007669"/>
    <property type="project" value="TreeGrafter"/>
</dbReference>
<evidence type="ECO:0000313" key="9">
    <source>
        <dbReference type="EMBL" id="RPB08990.1"/>
    </source>
</evidence>
<dbReference type="InterPro" id="IPR048319">
    <property type="entry name" value="Vps52_CC"/>
</dbReference>
<dbReference type="InterPro" id="IPR007258">
    <property type="entry name" value="Vps52"/>
</dbReference>
<dbReference type="Pfam" id="PF20655">
    <property type="entry name" value="Vps52_C"/>
    <property type="match status" value="1"/>
</dbReference>
<sequence>MWRPGAWNSGANAPARSSSPAPLYPNNNSPSPLPGRRPGSRPQLAHRTSSLSLSSSANASTTSLASSVRQQQQTFGLRRAATAPIPSGIRDPLDVLEGILGVQVKSGLEVDAGEDEAGREPDLEDLEDINFGTLSLEEFIQKEEQREAEAQELAARARKHSVNTLVDYEREQGKFVDLHRSIKACDEVLKSVESYLYAFQTDLGVVSAEIETLQNRSTNLNRRLDNRKNVEKAIGPVVEDIALSPRVIRKIVEGEVNDSWVKALKEADRKMKAIEVLDATKVKAAQDVKPELERLTHKAIERVRDFFVAKIKAIRVPGANAQIIQQQGFIRYKELFLFMATHHAQLAEEIGQAYINTMRWYYLSHFQRYNAALQKLKLHTMDKHDTVGQDEPARRNNLLPSLKSVPAASYDPFNIGRRIDTLKNRTAPIMTSHQAEEDRTTHYPEVYFRHFNAALVENACAEYLFITDFFSHKTYDQASAMFSAIFSPTFALAQTVTKHLIDATLDCHGVLLCVRLNQYSAFEMQKRRVPAADAYINATSMLLWPRFQIVMDAHCESLRKSSLVGSGSGRSQLSALGLAATNTAKQSAAPHFLTQRFACFVQGILALSSEAGDDEPVANSLGRLRGDFEAFLTKLSAGIGEKGKRERFLFNNYSLVLTIISDTEGKLAAEQKAHFDALKKAYEA</sequence>
<proteinExistence type="inferred from homology"/>
<dbReference type="GO" id="GO:0005829">
    <property type="term" value="C:cytosol"/>
    <property type="evidence" value="ECO:0007669"/>
    <property type="project" value="GOC"/>
</dbReference>
<evidence type="ECO:0000256" key="2">
    <source>
        <dbReference type="ARBA" id="ARBA00008180"/>
    </source>
</evidence>
<name>A0A3N4KES3_9PEZI</name>
<feature type="region of interest" description="Disordered" evidence="6">
    <location>
        <begin position="1"/>
        <end position="70"/>
    </location>
</feature>
<dbReference type="GO" id="GO:0006896">
    <property type="term" value="P:Golgi to vacuole transport"/>
    <property type="evidence" value="ECO:0007669"/>
    <property type="project" value="TreeGrafter"/>
</dbReference>
<evidence type="ECO:0000259" key="8">
    <source>
        <dbReference type="Pfam" id="PF20655"/>
    </source>
</evidence>